<organism evidence="1 2">
    <name type="scientific">Aeromicrobium wangtongii</name>
    <dbReference type="NCBI Taxonomy" id="2969247"/>
    <lineage>
        <taxon>Bacteria</taxon>
        <taxon>Bacillati</taxon>
        <taxon>Actinomycetota</taxon>
        <taxon>Actinomycetes</taxon>
        <taxon>Propionibacteriales</taxon>
        <taxon>Nocardioidaceae</taxon>
        <taxon>Aeromicrobium</taxon>
    </lineage>
</organism>
<evidence type="ECO:0000313" key="1">
    <source>
        <dbReference type="EMBL" id="UUP14299.1"/>
    </source>
</evidence>
<dbReference type="RefSeq" id="WP_232398123.1">
    <property type="nucleotide sequence ID" value="NZ_CP102173.1"/>
</dbReference>
<name>A0ABY5M818_9ACTN</name>
<proteinExistence type="predicted"/>
<gene>
    <name evidence="1" type="ORF">NQV15_02990</name>
</gene>
<protein>
    <submittedName>
        <fullName evidence="1">Uncharacterized protein</fullName>
    </submittedName>
</protein>
<sequence>MITGPMRVYLHSSAEVIALEAPLEKGQRVRWFVRWPGDIAEGYGGDLATRLGIAPADLTGGRLLVEDHDCYFPSADDADAWWIEGTVSSWAKRPGDPVGSYVLVDLDDVTMSRYQ</sequence>
<dbReference type="Proteomes" id="UP001316184">
    <property type="component" value="Chromosome"/>
</dbReference>
<reference evidence="1 2" key="1">
    <citation type="submission" date="2022-08" db="EMBL/GenBank/DDBJ databases">
        <title>novel species in genus Aeromicrobium.</title>
        <authorList>
            <person name="Ye L."/>
        </authorList>
    </citation>
    <scope>NUCLEOTIDE SEQUENCE [LARGE SCALE GENOMIC DNA]</scope>
    <source>
        <strain evidence="2">zg-Y1379</strain>
    </source>
</reference>
<keyword evidence="2" id="KW-1185">Reference proteome</keyword>
<dbReference type="EMBL" id="CP102173">
    <property type="protein sequence ID" value="UUP14299.1"/>
    <property type="molecule type" value="Genomic_DNA"/>
</dbReference>
<evidence type="ECO:0000313" key="2">
    <source>
        <dbReference type="Proteomes" id="UP001316184"/>
    </source>
</evidence>
<accession>A0ABY5M818</accession>